<comment type="caution">
    <text evidence="1">The sequence shown here is derived from an EMBL/GenBank/DDBJ whole genome shotgun (WGS) entry which is preliminary data.</text>
</comment>
<evidence type="ECO:0000313" key="2">
    <source>
        <dbReference type="Proteomes" id="UP000788993"/>
    </source>
</evidence>
<dbReference type="EMBL" id="JAEUBD010000763">
    <property type="protein sequence ID" value="KAH3672460.1"/>
    <property type="molecule type" value="Genomic_DNA"/>
</dbReference>
<proteinExistence type="predicted"/>
<protein>
    <submittedName>
        <fullName evidence="1">Uncharacterized protein</fullName>
    </submittedName>
</protein>
<reference evidence="1" key="2">
    <citation type="submission" date="2021-01" db="EMBL/GenBank/DDBJ databases">
        <authorList>
            <person name="Schikora-Tamarit M.A."/>
        </authorList>
    </citation>
    <scope>NUCLEOTIDE SEQUENCE</scope>
    <source>
        <strain evidence="1">NCAIM Y.01608</strain>
    </source>
</reference>
<evidence type="ECO:0000313" key="1">
    <source>
        <dbReference type="EMBL" id="KAH3672460.1"/>
    </source>
</evidence>
<keyword evidence="2" id="KW-1185">Reference proteome</keyword>
<organism evidence="1 2">
    <name type="scientific">Ogataea polymorpha</name>
    <dbReference type="NCBI Taxonomy" id="460523"/>
    <lineage>
        <taxon>Eukaryota</taxon>
        <taxon>Fungi</taxon>
        <taxon>Dikarya</taxon>
        <taxon>Ascomycota</taxon>
        <taxon>Saccharomycotina</taxon>
        <taxon>Pichiomycetes</taxon>
        <taxon>Pichiales</taxon>
        <taxon>Pichiaceae</taxon>
        <taxon>Ogataea</taxon>
    </lineage>
</organism>
<accession>A0A9P8PJ29</accession>
<reference evidence="1" key="1">
    <citation type="journal article" date="2021" name="Open Biol.">
        <title>Shared evolutionary footprints suggest mitochondrial oxidative damage underlies multiple complex I losses in fungi.</title>
        <authorList>
            <person name="Schikora-Tamarit M.A."/>
            <person name="Marcet-Houben M."/>
            <person name="Nosek J."/>
            <person name="Gabaldon T."/>
        </authorList>
    </citation>
    <scope>NUCLEOTIDE SEQUENCE</scope>
    <source>
        <strain evidence="1">NCAIM Y.01608</strain>
    </source>
</reference>
<sequence length="336" mass="36140">MLYPLNWMSANNLATPTCVQSLPSMVRTWPRASDLVIVPSMSDITIGTLCFQRKSFAETKALPLLTLNCKSFSPGLSDRHLSCSDVSRSVLKWLSCCVFTVSVSMSEITEEALEAGDCGSVRVSSDMDSSSAKSSELRIRMLPCRSLSTSAFMSTSSPNSSISSCRITASESWMFWSLLLYPCMSSMMSPLASTLDGMFFLVSLLEIFFARSNDEAVPAFRILEGECSSSAESDCVDGTDALKLSLAPSPMSRYSGSSAGYAMVGSLDLGLLPGELTGLITGDVCRSGGMYPSVSNTKNASPPSPSFIGRSVTSPFTMNSTFFCEGLRSWNLPNRT</sequence>
<dbReference type="AlphaFoldDB" id="A0A9P8PJ29"/>
<name>A0A9P8PJ29_9ASCO</name>
<gene>
    <name evidence="1" type="ORF">OGATHE_002301</name>
</gene>
<dbReference type="Proteomes" id="UP000788993">
    <property type="component" value="Unassembled WGS sequence"/>
</dbReference>